<keyword evidence="8 14" id="KW-1133">Transmembrane helix</keyword>
<evidence type="ECO:0000313" key="16">
    <source>
        <dbReference type="EMBL" id="KXX80409.1"/>
    </source>
</evidence>
<dbReference type="GO" id="GO:0015078">
    <property type="term" value="F:proton transmembrane transporter activity"/>
    <property type="evidence" value="ECO:0007669"/>
    <property type="project" value="InterPro"/>
</dbReference>
<keyword evidence="7 14" id="KW-0375">Hydrogen ion transport</keyword>
<evidence type="ECO:0000256" key="7">
    <source>
        <dbReference type="ARBA" id="ARBA00022781"/>
    </source>
</evidence>
<dbReference type="InterPro" id="IPR020537">
    <property type="entry name" value="ATP_synth_F0_csu_DDCD_BS"/>
</dbReference>
<protein>
    <recommendedName>
        <fullName evidence="3">ATP synthase subunit 9, mitochondrial</fullName>
    </recommendedName>
    <alternativeName>
        <fullName evidence="13">Lipid-binding protein</fullName>
    </alternativeName>
</protein>
<dbReference type="FunFam" id="1.20.20.10:FF:000003">
    <property type="entry name" value="Atp synthase f complex subunit mitochondrial"/>
    <property type="match status" value="1"/>
</dbReference>
<evidence type="ECO:0000256" key="4">
    <source>
        <dbReference type="ARBA" id="ARBA00022448"/>
    </source>
</evidence>
<feature type="transmembrane region" description="Helical" evidence="14">
    <location>
        <begin position="130"/>
        <end position="155"/>
    </location>
</feature>
<dbReference type="InterPro" id="IPR038662">
    <property type="entry name" value="ATP_synth_F0_csu_sf"/>
</dbReference>
<feature type="transmembrane region" description="Helical" evidence="14">
    <location>
        <begin position="97"/>
        <end position="118"/>
    </location>
</feature>
<dbReference type="OrthoDB" id="438052at2759"/>
<keyword evidence="11" id="KW-0496">Mitochondrion</keyword>
<evidence type="ECO:0000256" key="8">
    <source>
        <dbReference type="ARBA" id="ARBA00022989"/>
    </source>
</evidence>
<sequence length="156" mass="15894">MFASSRLPGAAARMGLKQQPLRLMSTAQAQARVPSSIISSAARQPAARHGLLLNGARNTFASNMVRSAMQSRGVVVESTAAAILTAAKVHGAGAATIGLAGAGVGIGTVFGALINGVARNPALRGQLFSYAVLGFAFSEATGLFALMVAFLILYAY</sequence>
<evidence type="ECO:0000256" key="5">
    <source>
        <dbReference type="ARBA" id="ARBA00022547"/>
    </source>
</evidence>
<dbReference type="VEuPathDB" id="FungiDB:MMYC01_204611"/>
<evidence type="ECO:0000256" key="9">
    <source>
        <dbReference type="ARBA" id="ARBA00023065"/>
    </source>
</evidence>
<dbReference type="SUPFAM" id="SSF81333">
    <property type="entry name" value="F1F0 ATP synthase subunit C"/>
    <property type="match status" value="1"/>
</dbReference>
<dbReference type="PANTHER" id="PTHR10031:SF0">
    <property type="entry name" value="ATPASE PROTEIN 9"/>
    <property type="match status" value="1"/>
</dbReference>
<keyword evidence="5" id="KW-0138">CF(0)</keyword>
<dbReference type="Proteomes" id="UP000078237">
    <property type="component" value="Unassembled WGS sequence"/>
</dbReference>
<evidence type="ECO:0000313" key="17">
    <source>
        <dbReference type="Proteomes" id="UP000078237"/>
    </source>
</evidence>
<dbReference type="GO" id="GO:0033177">
    <property type="term" value="C:proton-transporting two-sector ATPase complex, proton-transporting domain"/>
    <property type="evidence" value="ECO:0007669"/>
    <property type="project" value="InterPro"/>
</dbReference>
<dbReference type="STRING" id="100816.A0A175WA93"/>
<evidence type="ECO:0000256" key="12">
    <source>
        <dbReference type="ARBA" id="ARBA00023136"/>
    </source>
</evidence>
<name>A0A175WA93_9PEZI</name>
<keyword evidence="17" id="KW-1185">Reference proteome</keyword>
<dbReference type="Gene3D" id="1.20.20.10">
    <property type="entry name" value="F1F0 ATP synthase subunit C"/>
    <property type="match status" value="1"/>
</dbReference>
<evidence type="ECO:0000259" key="15">
    <source>
        <dbReference type="Pfam" id="PF00137"/>
    </source>
</evidence>
<dbReference type="InterPro" id="IPR000454">
    <property type="entry name" value="ATP_synth_F0_csu"/>
</dbReference>
<dbReference type="CDD" id="cd18182">
    <property type="entry name" value="ATP-synt_Fo_c_ATP5G3"/>
    <property type="match status" value="1"/>
</dbReference>
<evidence type="ECO:0000256" key="6">
    <source>
        <dbReference type="ARBA" id="ARBA00022692"/>
    </source>
</evidence>
<proteinExistence type="inferred from homology"/>
<keyword evidence="4 14" id="KW-0813">Transport</keyword>
<dbReference type="HAMAP" id="MF_01396">
    <property type="entry name" value="ATP_synth_c_bact"/>
    <property type="match status" value="1"/>
</dbReference>
<comment type="caution">
    <text evidence="16">The sequence shown here is derived from an EMBL/GenBank/DDBJ whole genome shotgun (WGS) entry which is preliminary data.</text>
</comment>
<reference evidence="16 17" key="1">
    <citation type="journal article" date="2016" name="Genome Announc.">
        <title>Genome Sequence of Madurella mycetomatis mm55, Isolated from a Human Mycetoma Case in Sudan.</title>
        <authorList>
            <person name="Smit S."/>
            <person name="Derks M.F."/>
            <person name="Bervoets S."/>
            <person name="Fahal A."/>
            <person name="van Leeuwen W."/>
            <person name="van Belkum A."/>
            <person name="van de Sande W.W."/>
        </authorList>
    </citation>
    <scope>NUCLEOTIDE SEQUENCE [LARGE SCALE GENOMIC DNA]</scope>
    <source>
        <strain evidence="17">mm55</strain>
    </source>
</reference>
<evidence type="ECO:0000256" key="10">
    <source>
        <dbReference type="ARBA" id="ARBA00023121"/>
    </source>
</evidence>
<dbReference type="Pfam" id="PF00137">
    <property type="entry name" value="ATP-synt_C"/>
    <property type="match status" value="1"/>
</dbReference>
<dbReference type="PANTHER" id="PTHR10031">
    <property type="entry name" value="ATP SYNTHASE LIPID-BINDING PROTEIN, MITOCHONDRIAL"/>
    <property type="match status" value="1"/>
</dbReference>
<dbReference type="GO" id="GO:0015986">
    <property type="term" value="P:proton motive force-driven ATP synthesis"/>
    <property type="evidence" value="ECO:0007669"/>
    <property type="project" value="InterPro"/>
</dbReference>
<keyword evidence="9 14" id="KW-0406">Ion transport</keyword>
<evidence type="ECO:0000256" key="14">
    <source>
        <dbReference type="RuleBase" id="RU004221"/>
    </source>
</evidence>
<gene>
    <name evidence="16" type="ORF">MMYC01_204611</name>
</gene>
<keyword evidence="12 14" id="KW-0472">Membrane</keyword>
<dbReference type="AlphaFoldDB" id="A0A175WA93"/>
<dbReference type="GO" id="GO:0045259">
    <property type="term" value="C:proton-transporting ATP synthase complex"/>
    <property type="evidence" value="ECO:0007669"/>
    <property type="project" value="UniProtKB-KW"/>
</dbReference>
<evidence type="ECO:0000256" key="2">
    <source>
        <dbReference type="ARBA" id="ARBA00006704"/>
    </source>
</evidence>
<evidence type="ECO:0000256" key="3">
    <source>
        <dbReference type="ARBA" id="ARBA00019317"/>
    </source>
</evidence>
<keyword evidence="10 14" id="KW-0446">Lipid-binding</keyword>
<comment type="subcellular location">
    <subcellularLocation>
        <location evidence="1">Mitochondrion membrane</location>
        <topology evidence="1">Multi-pass membrane protein</topology>
    </subcellularLocation>
</comment>
<evidence type="ECO:0000256" key="11">
    <source>
        <dbReference type="ARBA" id="ARBA00023128"/>
    </source>
</evidence>
<organism evidence="16 17">
    <name type="scientific">Madurella mycetomatis</name>
    <dbReference type="NCBI Taxonomy" id="100816"/>
    <lineage>
        <taxon>Eukaryota</taxon>
        <taxon>Fungi</taxon>
        <taxon>Dikarya</taxon>
        <taxon>Ascomycota</taxon>
        <taxon>Pezizomycotina</taxon>
        <taxon>Sordariomycetes</taxon>
        <taxon>Sordariomycetidae</taxon>
        <taxon>Sordariales</taxon>
        <taxon>Sordariales incertae sedis</taxon>
        <taxon>Madurella</taxon>
    </lineage>
</organism>
<evidence type="ECO:0000256" key="13">
    <source>
        <dbReference type="ARBA" id="ARBA00030961"/>
    </source>
</evidence>
<dbReference type="EMBL" id="LCTW02000060">
    <property type="protein sequence ID" value="KXX80409.1"/>
    <property type="molecule type" value="Genomic_DNA"/>
</dbReference>
<keyword evidence="6 14" id="KW-0812">Transmembrane</keyword>
<dbReference type="InterPro" id="IPR002379">
    <property type="entry name" value="ATPase_proteolipid_c-like_dom"/>
</dbReference>
<feature type="domain" description="V-ATPase proteolipid subunit C-like" evidence="15">
    <location>
        <begin position="91"/>
        <end position="152"/>
    </location>
</feature>
<accession>A0A175WA93</accession>
<comment type="similarity">
    <text evidence="2 14">Belongs to the ATPase C chain family.</text>
</comment>
<dbReference type="InterPro" id="IPR035921">
    <property type="entry name" value="F/V-ATP_Csub_sf"/>
</dbReference>
<dbReference type="PRINTS" id="PR00124">
    <property type="entry name" value="ATPASEC"/>
</dbReference>
<dbReference type="GO" id="GO:0008289">
    <property type="term" value="F:lipid binding"/>
    <property type="evidence" value="ECO:0007669"/>
    <property type="project" value="UniProtKB-KW"/>
</dbReference>
<dbReference type="PROSITE" id="PS00605">
    <property type="entry name" value="ATPASE_C"/>
    <property type="match status" value="1"/>
</dbReference>
<evidence type="ECO:0000256" key="1">
    <source>
        <dbReference type="ARBA" id="ARBA00004225"/>
    </source>
</evidence>
<dbReference type="GO" id="GO:0031966">
    <property type="term" value="C:mitochondrial membrane"/>
    <property type="evidence" value="ECO:0007669"/>
    <property type="project" value="UniProtKB-SubCell"/>
</dbReference>